<keyword evidence="3" id="KW-1185">Reference proteome</keyword>
<evidence type="ECO:0000313" key="3">
    <source>
        <dbReference type="Proteomes" id="UP000074382"/>
    </source>
</evidence>
<sequence length="61" mass="6762">MESLTLWRKSSYSTNTGACVEVAETARAVLVRDTQHRELGHLAFTPGEWAAFLAEVRAGRL</sequence>
<protein>
    <recommendedName>
        <fullName evidence="1">DUF397 domain-containing protein</fullName>
    </recommendedName>
</protein>
<proteinExistence type="predicted"/>
<dbReference type="PATRIC" id="fig|665004.4.peg.3739"/>
<dbReference type="Proteomes" id="UP000074382">
    <property type="component" value="Unassembled WGS sequence"/>
</dbReference>
<comment type="caution">
    <text evidence="2">The sequence shown here is derived from an EMBL/GenBank/DDBJ whole genome shotgun (WGS) entry which is preliminary data.</text>
</comment>
<dbReference type="InterPro" id="IPR007278">
    <property type="entry name" value="DUF397"/>
</dbReference>
<gene>
    <name evidence="2" type="ORF">AC529_15300</name>
</gene>
<dbReference type="Pfam" id="PF04149">
    <property type="entry name" value="DUF397"/>
    <property type="match status" value="1"/>
</dbReference>
<name>A0A147KEZ6_THECS</name>
<evidence type="ECO:0000259" key="1">
    <source>
        <dbReference type="Pfam" id="PF04149"/>
    </source>
</evidence>
<organism evidence="2 3">
    <name type="scientific">Thermobifida cellulosilytica TB100</name>
    <dbReference type="NCBI Taxonomy" id="665004"/>
    <lineage>
        <taxon>Bacteria</taxon>
        <taxon>Bacillati</taxon>
        <taxon>Actinomycetota</taxon>
        <taxon>Actinomycetes</taxon>
        <taxon>Streptosporangiales</taxon>
        <taxon>Nocardiopsidaceae</taxon>
        <taxon>Thermobifida</taxon>
    </lineage>
</organism>
<dbReference type="STRING" id="665004.AC529_15300"/>
<dbReference type="OrthoDB" id="3482502at2"/>
<reference evidence="3" key="1">
    <citation type="journal article" date="2017" name="Acta Aliment.">
        <title>Plant polysaccharide degrading enzyme system of Thermpbifida cellulosilytica TB100 revealed by de novo genome project data.</title>
        <authorList>
            <person name="Toth A."/>
            <person name="Baka E."/>
            <person name="Luzics S."/>
            <person name="Bata-Vidacs I."/>
            <person name="Nagy I."/>
            <person name="Balint B."/>
            <person name="Herceg R."/>
            <person name="Olasz F."/>
            <person name="Wilk T."/>
            <person name="Nagy T."/>
            <person name="Kriszt B."/>
            <person name="Nagy I."/>
            <person name="Kukolya J."/>
        </authorList>
    </citation>
    <scope>NUCLEOTIDE SEQUENCE [LARGE SCALE GENOMIC DNA]</scope>
    <source>
        <strain evidence="3">TB100</strain>
    </source>
</reference>
<dbReference type="AlphaFoldDB" id="A0A147KEZ6"/>
<evidence type="ECO:0000313" key="2">
    <source>
        <dbReference type="EMBL" id="KUP95865.1"/>
    </source>
</evidence>
<dbReference type="EMBL" id="LGEM01000106">
    <property type="protein sequence ID" value="KUP95865.1"/>
    <property type="molecule type" value="Genomic_DNA"/>
</dbReference>
<accession>A0A147KEZ6</accession>
<feature type="domain" description="DUF397" evidence="1">
    <location>
        <begin position="7"/>
        <end position="57"/>
    </location>
</feature>